<dbReference type="Proteomes" id="UP000784294">
    <property type="component" value="Unassembled WGS sequence"/>
</dbReference>
<keyword evidence="2" id="KW-1185">Reference proteome</keyword>
<name>A0A448WTA5_9PLAT</name>
<dbReference type="EMBL" id="CAAALY010043088">
    <property type="protein sequence ID" value="VEL19753.1"/>
    <property type="molecule type" value="Genomic_DNA"/>
</dbReference>
<reference evidence="1" key="1">
    <citation type="submission" date="2018-11" db="EMBL/GenBank/DDBJ databases">
        <authorList>
            <consortium name="Pathogen Informatics"/>
        </authorList>
    </citation>
    <scope>NUCLEOTIDE SEQUENCE</scope>
</reference>
<evidence type="ECO:0000313" key="2">
    <source>
        <dbReference type="Proteomes" id="UP000784294"/>
    </source>
</evidence>
<evidence type="ECO:0000313" key="1">
    <source>
        <dbReference type="EMBL" id="VEL19753.1"/>
    </source>
</evidence>
<sequence>MAEQPSRCPLLSAEYSNLSCQLDPYEFSRARENTTKTGTRGCVVELKLRYDMHNREFNNFEDTFEMMRKPQLRVNEMCIDACRNEEVHTSVLLDDDGKPLLAISRLTVLWSSGQPSLRGILLWLP</sequence>
<comment type="caution">
    <text evidence="1">The sequence shown here is derived from an EMBL/GenBank/DDBJ whole genome shotgun (WGS) entry which is preliminary data.</text>
</comment>
<accession>A0A448WTA5</accession>
<proteinExistence type="predicted"/>
<dbReference type="AlphaFoldDB" id="A0A448WTA5"/>
<organism evidence="1 2">
    <name type="scientific">Protopolystoma xenopodis</name>
    <dbReference type="NCBI Taxonomy" id="117903"/>
    <lineage>
        <taxon>Eukaryota</taxon>
        <taxon>Metazoa</taxon>
        <taxon>Spiralia</taxon>
        <taxon>Lophotrochozoa</taxon>
        <taxon>Platyhelminthes</taxon>
        <taxon>Monogenea</taxon>
        <taxon>Polyopisthocotylea</taxon>
        <taxon>Polystomatidea</taxon>
        <taxon>Polystomatidae</taxon>
        <taxon>Protopolystoma</taxon>
    </lineage>
</organism>
<gene>
    <name evidence="1" type="ORF">PXEA_LOCUS13193</name>
</gene>
<protein>
    <submittedName>
        <fullName evidence="1">Uncharacterized protein</fullName>
    </submittedName>
</protein>